<dbReference type="Proteomes" id="UP000784294">
    <property type="component" value="Unassembled WGS sequence"/>
</dbReference>
<evidence type="ECO:0000256" key="1">
    <source>
        <dbReference type="SAM" id="MobiDB-lite"/>
    </source>
</evidence>
<gene>
    <name evidence="2" type="ORF">PXEA_LOCUS37066</name>
</gene>
<dbReference type="AlphaFoldDB" id="A0A448XS36"/>
<proteinExistence type="predicted"/>
<accession>A0A448XS36</accession>
<dbReference type="EMBL" id="CAAALY010283359">
    <property type="protein sequence ID" value="VEL43626.1"/>
    <property type="molecule type" value="Genomic_DNA"/>
</dbReference>
<sequence>MPESKRHTQCWAPSGTNRTATAGIALLMAQAGRPAEQVLRGRGCSVQDPAGVGRETTPVSTTTSSSPSPRGLMMKSVCSTLTTLPPDSSIKLTAAIPTSRVSTGLSLLRRTRSEYATARQKQEKRAAADAASKGKDHAEHCITGAVVARPGPVIKEMSVSCFPW</sequence>
<evidence type="ECO:0000313" key="2">
    <source>
        <dbReference type="EMBL" id="VEL43626.1"/>
    </source>
</evidence>
<feature type="compositionally biased region" description="Low complexity" evidence="1">
    <location>
        <begin position="56"/>
        <end position="69"/>
    </location>
</feature>
<reference evidence="2" key="1">
    <citation type="submission" date="2018-11" db="EMBL/GenBank/DDBJ databases">
        <authorList>
            <consortium name="Pathogen Informatics"/>
        </authorList>
    </citation>
    <scope>NUCLEOTIDE SEQUENCE</scope>
</reference>
<organism evidence="2 3">
    <name type="scientific">Protopolystoma xenopodis</name>
    <dbReference type="NCBI Taxonomy" id="117903"/>
    <lineage>
        <taxon>Eukaryota</taxon>
        <taxon>Metazoa</taxon>
        <taxon>Spiralia</taxon>
        <taxon>Lophotrochozoa</taxon>
        <taxon>Platyhelminthes</taxon>
        <taxon>Monogenea</taxon>
        <taxon>Polyopisthocotylea</taxon>
        <taxon>Polystomatidea</taxon>
        <taxon>Polystomatidae</taxon>
        <taxon>Protopolystoma</taxon>
    </lineage>
</organism>
<feature type="region of interest" description="Disordered" evidence="1">
    <location>
        <begin position="40"/>
        <end position="73"/>
    </location>
</feature>
<name>A0A448XS36_9PLAT</name>
<comment type="caution">
    <text evidence="2">The sequence shown here is derived from an EMBL/GenBank/DDBJ whole genome shotgun (WGS) entry which is preliminary data.</text>
</comment>
<protein>
    <submittedName>
        <fullName evidence="2">Uncharacterized protein</fullName>
    </submittedName>
</protein>
<keyword evidence="3" id="KW-1185">Reference proteome</keyword>
<evidence type="ECO:0000313" key="3">
    <source>
        <dbReference type="Proteomes" id="UP000784294"/>
    </source>
</evidence>